<keyword evidence="2" id="KW-1185">Reference proteome</keyword>
<gene>
    <name evidence="1" type="ORF">CcCBS67573_g09311</name>
</gene>
<dbReference type="Proteomes" id="UP000320333">
    <property type="component" value="Unassembled WGS sequence"/>
</dbReference>
<dbReference type="EMBL" id="QEAP01000787">
    <property type="protein sequence ID" value="TPX56860.1"/>
    <property type="molecule type" value="Genomic_DNA"/>
</dbReference>
<dbReference type="OrthoDB" id="10305397at2759"/>
<organism evidence="1 2">
    <name type="scientific">Chytriomyces confervae</name>
    <dbReference type="NCBI Taxonomy" id="246404"/>
    <lineage>
        <taxon>Eukaryota</taxon>
        <taxon>Fungi</taxon>
        <taxon>Fungi incertae sedis</taxon>
        <taxon>Chytridiomycota</taxon>
        <taxon>Chytridiomycota incertae sedis</taxon>
        <taxon>Chytridiomycetes</taxon>
        <taxon>Chytridiales</taxon>
        <taxon>Chytriomycetaceae</taxon>
        <taxon>Chytriomyces</taxon>
    </lineage>
</organism>
<sequence>VSTDFKAPALSQAPTWAPVQSAGSRASTAWDGRRRAPVACVLRGLVRSCRGNVDFSAHAPATDAQCPGMPEESLLFCREPSSPSLPPPLVALTAQMVLIHIYLHKRNSVPLHPSFAMIRTSKTVPVAVINFSEETKLLSLSTRPAGSLSDQEIRNLCISAVRTSFSHSTCINPDRLVYSLAGKMFYPWSPLPFGGTRTSPGFVRYQGTTAASLLEFIVAEALEVYHKYAYRDALDFLTASANQVLALQEAGAKDEVDELVLKGMKKSGRIDWFRAAVVPRSLRENRNLLTKERYVEFTPHQRRCGLNGD</sequence>
<comment type="caution">
    <text evidence="1">The sequence shown here is derived from an EMBL/GenBank/DDBJ whole genome shotgun (WGS) entry which is preliminary data.</text>
</comment>
<accession>A0A507E1A8</accession>
<evidence type="ECO:0000313" key="2">
    <source>
        <dbReference type="Proteomes" id="UP000320333"/>
    </source>
</evidence>
<reference evidence="1 2" key="1">
    <citation type="journal article" date="2019" name="Sci. Rep.">
        <title>Comparative genomics of chytrid fungi reveal insights into the obligate biotrophic and pathogenic lifestyle of Synchytrium endobioticum.</title>
        <authorList>
            <person name="van de Vossenberg B.T.L.H."/>
            <person name="Warris S."/>
            <person name="Nguyen H.D.T."/>
            <person name="van Gent-Pelzer M.P.E."/>
            <person name="Joly D.L."/>
            <person name="van de Geest H.C."/>
            <person name="Bonants P.J.M."/>
            <person name="Smith D.S."/>
            <person name="Levesque C.A."/>
            <person name="van der Lee T.A.J."/>
        </authorList>
    </citation>
    <scope>NUCLEOTIDE SEQUENCE [LARGE SCALE GENOMIC DNA]</scope>
    <source>
        <strain evidence="1 2">CBS 675.73</strain>
    </source>
</reference>
<evidence type="ECO:0000313" key="1">
    <source>
        <dbReference type="EMBL" id="TPX56860.1"/>
    </source>
</evidence>
<feature type="non-terminal residue" evidence="1">
    <location>
        <position position="1"/>
    </location>
</feature>
<protein>
    <submittedName>
        <fullName evidence="1">Uncharacterized protein</fullName>
    </submittedName>
</protein>
<name>A0A507E1A8_9FUNG</name>
<dbReference type="AlphaFoldDB" id="A0A507E1A8"/>
<proteinExistence type="predicted"/>